<protein>
    <recommendedName>
        <fullName evidence="3">HEAT repeat protein</fullName>
    </recommendedName>
</protein>
<dbReference type="EMBL" id="CP037920">
    <property type="protein sequence ID" value="QDT99591.1"/>
    <property type="molecule type" value="Genomic_DNA"/>
</dbReference>
<dbReference type="RefSeq" id="WP_144989249.1">
    <property type="nucleotide sequence ID" value="NZ_CP037920.1"/>
</dbReference>
<dbReference type="AlphaFoldDB" id="A0A517W2U6"/>
<dbReference type="KEGG" id="gaw:V144x_51030"/>
<dbReference type="SUPFAM" id="SSF48371">
    <property type="entry name" value="ARM repeat"/>
    <property type="match status" value="1"/>
</dbReference>
<sequence length="787" mass="89144">MEAVNLSGDLDLSMLDQIPWIELSHAYGAAIDVPEQIRALMTADKDERGGLLWGFTSNLFHQGSVYSATVAAIPLFQQLLRYQSVAEKPLILELLANFALGYPEDLDYVKLNEFVGHSKREYSHANDEYGRECYLGVAAGMPLYEALLDDDHPRTVISACYLMAFFPAHAFESCPRLLAISSDETQSDFVRSSALIACSYLNGGSVAEQYFDLLSDLLKNGSVELDTPVSLLVATAAYCALRKHERPKDESQRALAMQVAEQALQNDILLPDDGVYPKPAQFDADDLVGYSQQLYNPDEAFPWGDLLLRLEKVTRKKSAALKARRQREMSLRKRKWLDPSIYKVQPNAFDRDNVLAAVRRLHAWLDVKRDKLPQDVLDEFEPFKPYLDLVWDEVLKLLDSDDRFVSTAAQSLVQHATPLSDTIINSLIDRLYDGDTRLANVLKECSLSEQQCEGMCDRLVSGRFESGFGKNQETYREIVCKQGTDEQLWKLFNHIPSADRTWARLALIERGLLDEHDPRVYDIQATDCMSNNLGPSIGARYNFAKSNDYQEWFFSNYQDLEKERRWAVIEAMEQFGADLTKQEEILRTTIVREEFPLLKAKLIRLMNGFNPVTREHLQYLFSLLSADASTVERSAIVTTLGNWLSRGLDDRIIPELLKLTSDESVSVRRIALSVIAFGNGPDTRHGDDKIAVEIEGASDVLRDALSDDDEQIRRLAIYHLFRRKVLSPDDLTLVISKEESDRVLSEAMLAAALLPQANRFGLEEKSRDLAKKYTLTSSVLSWVNHRS</sequence>
<proteinExistence type="predicted"/>
<evidence type="ECO:0000313" key="2">
    <source>
        <dbReference type="Proteomes" id="UP000318704"/>
    </source>
</evidence>
<gene>
    <name evidence="1" type="ORF">V144x_51030</name>
</gene>
<name>A0A517W2U6_9PLAN</name>
<evidence type="ECO:0008006" key="3">
    <source>
        <dbReference type="Google" id="ProtNLM"/>
    </source>
</evidence>
<dbReference type="InterPro" id="IPR011989">
    <property type="entry name" value="ARM-like"/>
</dbReference>
<accession>A0A517W2U6</accession>
<dbReference type="InterPro" id="IPR016024">
    <property type="entry name" value="ARM-type_fold"/>
</dbReference>
<reference evidence="1 2" key="1">
    <citation type="submission" date="2019-03" db="EMBL/GenBank/DDBJ databases">
        <title>Deep-cultivation of Planctomycetes and their phenomic and genomic characterization uncovers novel biology.</title>
        <authorList>
            <person name="Wiegand S."/>
            <person name="Jogler M."/>
            <person name="Boedeker C."/>
            <person name="Pinto D."/>
            <person name="Vollmers J."/>
            <person name="Rivas-Marin E."/>
            <person name="Kohn T."/>
            <person name="Peeters S.H."/>
            <person name="Heuer A."/>
            <person name="Rast P."/>
            <person name="Oberbeckmann S."/>
            <person name="Bunk B."/>
            <person name="Jeske O."/>
            <person name="Meyerdierks A."/>
            <person name="Storesund J.E."/>
            <person name="Kallscheuer N."/>
            <person name="Luecker S."/>
            <person name="Lage O.M."/>
            <person name="Pohl T."/>
            <person name="Merkel B.J."/>
            <person name="Hornburger P."/>
            <person name="Mueller R.-W."/>
            <person name="Bruemmer F."/>
            <person name="Labrenz M."/>
            <person name="Spormann A.M."/>
            <person name="Op den Camp H."/>
            <person name="Overmann J."/>
            <person name="Amann R."/>
            <person name="Jetten M.S.M."/>
            <person name="Mascher T."/>
            <person name="Medema M.H."/>
            <person name="Devos D.P."/>
            <person name="Kaster A.-K."/>
            <person name="Ovreas L."/>
            <person name="Rohde M."/>
            <person name="Galperin M.Y."/>
            <person name="Jogler C."/>
        </authorList>
    </citation>
    <scope>NUCLEOTIDE SEQUENCE [LARGE SCALE GENOMIC DNA]</scope>
    <source>
        <strain evidence="1 2">V144</strain>
    </source>
</reference>
<dbReference type="Gene3D" id="1.25.10.10">
    <property type="entry name" value="Leucine-rich Repeat Variant"/>
    <property type="match status" value="1"/>
</dbReference>
<organism evidence="1 2">
    <name type="scientific">Gimesia aquarii</name>
    <dbReference type="NCBI Taxonomy" id="2527964"/>
    <lineage>
        <taxon>Bacteria</taxon>
        <taxon>Pseudomonadati</taxon>
        <taxon>Planctomycetota</taxon>
        <taxon>Planctomycetia</taxon>
        <taxon>Planctomycetales</taxon>
        <taxon>Planctomycetaceae</taxon>
        <taxon>Gimesia</taxon>
    </lineage>
</organism>
<dbReference type="Proteomes" id="UP000318704">
    <property type="component" value="Chromosome"/>
</dbReference>
<evidence type="ECO:0000313" key="1">
    <source>
        <dbReference type="EMBL" id="QDT99591.1"/>
    </source>
</evidence>